<evidence type="ECO:0000313" key="5">
    <source>
        <dbReference type="EMBL" id="GMM59413.1"/>
    </source>
</evidence>
<comment type="caution">
    <text evidence="5">The sequence shown here is derived from an EMBL/GenBank/DDBJ whole genome shotgun (WGS) entry which is preliminary data.</text>
</comment>
<keyword evidence="1" id="KW-0805">Transcription regulation</keyword>
<dbReference type="InterPro" id="IPR018062">
    <property type="entry name" value="HTH_AraC-typ_CS"/>
</dbReference>
<dbReference type="SMART" id="SM00342">
    <property type="entry name" value="HTH_ARAC"/>
    <property type="match status" value="1"/>
</dbReference>
<dbReference type="Pfam" id="PF12833">
    <property type="entry name" value="HTH_18"/>
    <property type="match status" value="1"/>
</dbReference>
<sequence>MLHESQAMVRQEHFYYIQQAISTTQVSSLLADMRKSLDADLNLARRYLDQLSALFEEETEIGVPEALLLPRRLDEHGTSTKGGLAGWQVRRVTAHIEQHLDTSLVTEELARVAQLSTGHFCRAFKASMGETPHAYIVRQRLRRAQTMMLKTRDTLSQIACACGLTDQAHLTRLFRRAIGTTPMLWRRDRQHAA</sequence>
<keyword evidence="6" id="KW-1185">Reference proteome</keyword>
<dbReference type="InterPro" id="IPR050204">
    <property type="entry name" value="AraC_XylS_family_regulators"/>
</dbReference>
<evidence type="ECO:0000313" key="6">
    <source>
        <dbReference type="Proteomes" id="UP001187221"/>
    </source>
</evidence>
<evidence type="ECO:0000256" key="2">
    <source>
        <dbReference type="ARBA" id="ARBA00023125"/>
    </source>
</evidence>
<dbReference type="Gene3D" id="1.10.10.60">
    <property type="entry name" value="Homeodomain-like"/>
    <property type="match status" value="2"/>
</dbReference>
<dbReference type="PROSITE" id="PS00041">
    <property type="entry name" value="HTH_ARAC_FAMILY_1"/>
    <property type="match status" value="1"/>
</dbReference>
<feature type="domain" description="HTH araC/xylS-type" evidence="4">
    <location>
        <begin position="90"/>
        <end position="188"/>
    </location>
</feature>
<evidence type="ECO:0000256" key="3">
    <source>
        <dbReference type="ARBA" id="ARBA00023163"/>
    </source>
</evidence>
<dbReference type="EMBL" id="BTFW01000001">
    <property type="protein sequence ID" value="GMM59413.1"/>
    <property type="molecule type" value="Genomic_DNA"/>
</dbReference>
<keyword evidence="2" id="KW-0238">DNA-binding</keyword>
<proteinExistence type="predicted"/>
<dbReference type="SUPFAM" id="SSF46689">
    <property type="entry name" value="Homeodomain-like"/>
    <property type="match status" value="2"/>
</dbReference>
<dbReference type="PROSITE" id="PS01124">
    <property type="entry name" value="HTH_ARAC_FAMILY_2"/>
    <property type="match status" value="1"/>
</dbReference>
<gene>
    <name evidence="5" type="ORF">NUTIK01_01900</name>
</gene>
<dbReference type="PANTHER" id="PTHR46796:SF14">
    <property type="entry name" value="TRANSCRIPTIONAL REGULATORY PROTEIN"/>
    <property type="match status" value="1"/>
</dbReference>
<evidence type="ECO:0000256" key="1">
    <source>
        <dbReference type="ARBA" id="ARBA00023015"/>
    </source>
</evidence>
<reference evidence="5 6" key="1">
    <citation type="submission" date="2023-06" db="EMBL/GenBank/DDBJ databases">
        <title>Draft genome sequence of Novosphingobium sp. strain IK01.</title>
        <authorList>
            <person name="Hatamoto M."/>
            <person name="Ikarashi T."/>
            <person name="Yamaguchi T."/>
        </authorList>
    </citation>
    <scope>NUCLEOTIDE SEQUENCE [LARGE SCALE GENOMIC DNA]</scope>
    <source>
        <strain evidence="5 6">IK01</strain>
    </source>
</reference>
<organism evidence="5 6">
    <name type="scientific">Novosphingobium pituita</name>
    <dbReference type="NCBI Taxonomy" id="3056842"/>
    <lineage>
        <taxon>Bacteria</taxon>
        <taxon>Pseudomonadati</taxon>
        <taxon>Pseudomonadota</taxon>
        <taxon>Alphaproteobacteria</taxon>
        <taxon>Sphingomonadales</taxon>
        <taxon>Sphingomonadaceae</taxon>
        <taxon>Novosphingobium</taxon>
    </lineage>
</organism>
<name>A0ABQ6P2F2_9SPHN</name>
<evidence type="ECO:0000259" key="4">
    <source>
        <dbReference type="PROSITE" id="PS01124"/>
    </source>
</evidence>
<dbReference type="InterPro" id="IPR018060">
    <property type="entry name" value="HTH_AraC"/>
</dbReference>
<accession>A0ABQ6P2F2</accession>
<keyword evidence="3" id="KW-0804">Transcription</keyword>
<dbReference type="RefSeq" id="WP_317973271.1">
    <property type="nucleotide sequence ID" value="NZ_BTFW01000001.1"/>
</dbReference>
<dbReference type="Proteomes" id="UP001187221">
    <property type="component" value="Unassembled WGS sequence"/>
</dbReference>
<dbReference type="InterPro" id="IPR009057">
    <property type="entry name" value="Homeodomain-like_sf"/>
</dbReference>
<protein>
    <recommendedName>
        <fullName evidence="4">HTH araC/xylS-type domain-containing protein</fullName>
    </recommendedName>
</protein>
<dbReference type="PANTHER" id="PTHR46796">
    <property type="entry name" value="HTH-TYPE TRANSCRIPTIONAL ACTIVATOR RHAS-RELATED"/>
    <property type="match status" value="1"/>
</dbReference>